<dbReference type="SUPFAM" id="SSF48403">
    <property type="entry name" value="Ankyrin repeat"/>
    <property type="match status" value="1"/>
</dbReference>
<comment type="caution">
    <text evidence="4">The sequence shown here is derived from an EMBL/GenBank/DDBJ whole genome shotgun (WGS) entry which is preliminary data.</text>
</comment>
<organism evidence="4 5">
    <name type="scientific">Wuchereria bancrofti</name>
    <dbReference type="NCBI Taxonomy" id="6293"/>
    <lineage>
        <taxon>Eukaryota</taxon>
        <taxon>Metazoa</taxon>
        <taxon>Ecdysozoa</taxon>
        <taxon>Nematoda</taxon>
        <taxon>Chromadorea</taxon>
        <taxon>Rhabditida</taxon>
        <taxon>Spirurina</taxon>
        <taxon>Spiruromorpha</taxon>
        <taxon>Filarioidea</taxon>
        <taxon>Onchocercidae</taxon>
        <taxon>Wuchereria</taxon>
    </lineage>
</organism>
<accession>J9E4P9</accession>
<dbReference type="Proteomes" id="UP000004810">
    <property type="component" value="Unassembled WGS sequence"/>
</dbReference>
<gene>
    <name evidence="4" type="ORF">WUBG_18737</name>
</gene>
<dbReference type="Gene3D" id="1.25.40.20">
    <property type="entry name" value="Ankyrin repeat-containing domain"/>
    <property type="match status" value="1"/>
</dbReference>
<dbReference type="PROSITE" id="PS50088">
    <property type="entry name" value="ANK_REPEAT"/>
    <property type="match status" value="2"/>
</dbReference>
<evidence type="ECO:0000256" key="1">
    <source>
        <dbReference type="ARBA" id="ARBA00022737"/>
    </source>
</evidence>
<name>J9E4P9_WUCBA</name>
<dbReference type="PANTHER" id="PTHR24173">
    <property type="entry name" value="ANKYRIN REPEAT CONTAINING"/>
    <property type="match status" value="1"/>
</dbReference>
<protein>
    <submittedName>
        <fullName evidence="4">Uncharacterized protein</fullName>
    </submittedName>
</protein>
<dbReference type="AlphaFoldDB" id="J9E4P9"/>
<feature type="non-terminal residue" evidence="4">
    <location>
        <position position="91"/>
    </location>
</feature>
<keyword evidence="2 3" id="KW-0040">ANK repeat</keyword>
<dbReference type="PROSITE" id="PS50297">
    <property type="entry name" value="ANK_REP_REGION"/>
    <property type="match status" value="2"/>
</dbReference>
<dbReference type="EMBL" id="ADBV01022295">
    <property type="protein sequence ID" value="EJW70354.1"/>
    <property type="molecule type" value="Genomic_DNA"/>
</dbReference>
<evidence type="ECO:0000256" key="3">
    <source>
        <dbReference type="PROSITE-ProRule" id="PRU00023"/>
    </source>
</evidence>
<reference evidence="5" key="1">
    <citation type="submission" date="2012-08" db="EMBL/GenBank/DDBJ databases">
        <title>The Genome Sequence of Wuchereria bancrofti.</title>
        <authorList>
            <person name="Nutman T.B."/>
            <person name="Fink D.L."/>
            <person name="Russ C."/>
            <person name="Young S."/>
            <person name="Zeng Q."/>
            <person name="Koehrsen M."/>
            <person name="Alvarado L."/>
            <person name="Berlin A."/>
            <person name="Chapman S.B."/>
            <person name="Chen Z."/>
            <person name="Freedman E."/>
            <person name="Gellesch M."/>
            <person name="Goldberg J."/>
            <person name="Griggs A."/>
            <person name="Gujja S."/>
            <person name="Heilman E.R."/>
            <person name="Heiman D."/>
            <person name="Hepburn T."/>
            <person name="Howarth C."/>
            <person name="Jen D."/>
            <person name="Larson L."/>
            <person name="Lewis B."/>
            <person name="Mehta T."/>
            <person name="Park D."/>
            <person name="Pearson M."/>
            <person name="Roberts A."/>
            <person name="Saif S."/>
            <person name="Shea T."/>
            <person name="Shenoy N."/>
            <person name="Sisk P."/>
            <person name="Stolte C."/>
            <person name="Sykes S."/>
            <person name="Walk T."/>
            <person name="White J."/>
            <person name="Yandava C."/>
            <person name="Haas B."/>
            <person name="Henn M.R."/>
            <person name="Nusbaum C."/>
            <person name="Birren B."/>
        </authorList>
    </citation>
    <scope>NUCLEOTIDE SEQUENCE [LARGE SCALE GENOMIC DNA]</scope>
    <source>
        <strain evidence="5">NA</strain>
    </source>
</reference>
<evidence type="ECO:0000313" key="5">
    <source>
        <dbReference type="Proteomes" id="UP000004810"/>
    </source>
</evidence>
<feature type="repeat" description="ANK" evidence="3">
    <location>
        <begin position="69"/>
        <end position="91"/>
    </location>
</feature>
<evidence type="ECO:0000256" key="2">
    <source>
        <dbReference type="ARBA" id="ARBA00023043"/>
    </source>
</evidence>
<feature type="repeat" description="ANK" evidence="3">
    <location>
        <begin position="15"/>
        <end position="47"/>
    </location>
</feature>
<proteinExistence type="predicted"/>
<keyword evidence="1" id="KW-0677">Repeat</keyword>
<evidence type="ECO:0000313" key="4">
    <source>
        <dbReference type="EMBL" id="EJW70354.1"/>
    </source>
</evidence>
<sequence>MFQAFAHLVTAKNADGSTALHYASQCGSLDIVKLLLEFRYEEDVLTKIEDISGRFSYRFVLDVNGLDAQCRTALYLAVANSYYDIVKYLLE</sequence>
<dbReference type="Pfam" id="PF12796">
    <property type="entry name" value="Ank_2"/>
    <property type="match status" value="1"/>
</dbReference>
<dbReference type="InterPro" id="IPR036770">
    <property type="entry name" value="Ankyrin_rpt-contain_sf"/>
</dbReference>
<dbReference type="SMART" id="SM00248">
    <property type="entry name" value="ANK"/>
    <property type="match status" value="1"/>
</dbReference>
<dbReference type="InterPro" id="IPR002110">
    <property type="entry name" value="Ankyrin_rpt"/>
</dbReference>
<dbReference type="PANTHER" id="PTHR24173:SF74">
    <property type="entry name" value="ANKYRIN REPEAT DOMAIN-CONTAINING PROTEIN 16"/>
    <property type="match status" value="1"/>
</dbReference>